<dbReference type="KEGG" id="ache:ACHE_10908S"/>
<gene>
    <name evidence="1" type="ORF">ACHE_10908S</name>
</gene>
<dbReference type="RefSeq" id="XP_043132028.1">
    <property type="nucleotide sequence ID" value="XM_043284497.1"/>
</dbReference>
<proteinExistence type="predicted"/>
<reference evidence="1" key="1">
    <citation type="submission" date="2021-01" db="EMBL/GenBank/DDBJ databases">
        <authorList>
            <consortium name="Aspergillus chevalieri M1 genome sequencing consortium"/>
            <person name="Kazuki M."/>
            <person name="Futagami T."/>
        </authorList>
    </citation>
    <scope>NUCLEOTIDE SEQUENCE</scope>
    <source>
        <strain evidence="1">M1</strain>
    </source>
</reference>
<name>A0A7R7VEU4_ASPCH</name>
<protein>
    <submittedName>
        <fullName evidence="1">Uncharacterized protein</fullName>
    </submittedName>
</protein>
<dbReference type="AlphaFoldDB" id="A0A7R7VEU4"/>
<organism evidence="1 2">
    <name type="scientific">Aspergillus chevalieri</name>
    <name type="common">Eurotium chevalieri</name>
    <dbReference type="NCBI Taxonomy" id="182096"/>
    <lineage>
        <taxon>Eukaryota</taxon>
        <taxon>Fungi</taxon>
        <taxon>Dikarya</taxon>
        <taxon>Ascomycota</taxon>
        <taxon>Pezizomycotina</taxon>
        <taxon>Eurotiomycetes</taxon>
        <taxon>Eurotiomycetidae</taxon>
        <taxon>Eurotiales</taxon>
        <taxon>Aspergillaceae</taxon>
        <taxon>Aspergillus</taxon>
        <taxon>Aspergillus subgen. Aspergillus</taxon>
    </lineage>
</organism>
<sequence>MGAPDYPIITTPPILKNQQRISLVVPHYNVGHNVSLFFKEAEFHDTVEKYLQFKEFTIDEDVRRYISSKQMDIPVSLEGYPDLWSSITASIFIVLV</sequence>
<dbReference type="Proteomes" id="UP000637239">
    <property type="component" value="Chromosome 1"/>
</dbReference>
<accession>A0A7R7VEU4</accession>
<evidence type="ECO:0000313" key="2">
    <source>
        <dbReference type="Proteomes" id="UP000637239"/>
    </source>
</evidence>
<dbReference type="GeneID" id="66977865"/>
<keyword evidence="2" id="KW-1185">Reference proteome</keyword>
<dbReference type="EMBL" id="AP024416">
    <property type="protein sequence ID" value="BCR83506.1"/>
    <property type="molecule type" value="Genomic_DNA"/>
</dbReference>
<reference evidence="1" key="2">
    <citation type="submission" date="2021-02" db="EMBL/GenBank/DDBJ databases">
        <title>Aspergillus chevalieri M1 genome sequence.</title>
        <authorList>
            <person name="Kadooka C."/>
            <person name="Mori K."/>
            <person name="Futagami T."/>
        </authorList>
    </citation>
    <scope>NUCLEOTIDE SEQUENCE</scope>
    <source>
        <strain evidence="1">M1</strain>
    </source>
</reference>
<evidence type="ECO:0000313" key="1">
    <source>
        <dbReference type="EMBL" id="BCR83506.1"/>
    </source>
</evidence>